<dbReference type="Gene3D" id="3.30.720.200">
    <property type="match status" value="1"/>
</dbReference>
<proteinExistence type="inferred from homology"/>
<dbReference type="InterPro" id="IPR045864">
    <property type="entry name" value="aa-tRNA-synth_II/BPL/LPL"/>
</dbReference>
<dbReference type="SUPFAM" id="SSF52954">
    <property type="entry name" value="Class II aaRS ABD-related"/>
    <property type="match status" value="1"/>
</dbReference>
<dbReference type="Gene3D" id="3.40.50.800">
    <property type="entry name" value="Anticodon-binding domain"/>
    <property type="match status" value="1"/>
</dbReference>
<dbReference type="Proteomes" id="UP000663872">
    <property type="component" value="Unassembled WGS sequence"/>
</dbReference>
<keyword evidence="7" id="KW-0547">Nucleotide-binding</keyword>
<evidence type="ECO:0000256" key="5">
    <source>
        <dbReference type="ARBA" id="ARBA00022490"/>
    </source>
</evidence>
<dbReference type="PANTHER" id="PTHR10745:SF0">
    <property type="entry name" value="GLYCINE--TRNA LIGASE"/>
    <property type="match status" value="1"/>
</dbReference>
<evidence type="ECO:0000256" key="8">
    <source>
        <dbReference type="ARBA" id="ARBA00022840"/>
    </source>
</evidence>
<keyword evidence="9" id="KW-0648">Protein biosynthesis</keyword>
<dbReference type="FunFam" id="3.30.40.230:FF:000001">
    <property type="entry name" value="Glycine--tRNA ligase"/>
    <property type="match status" value="1"/>
</dbReference>
<dbReference type="FunFam" id="3.40.50.800:FF:000004">
    <property type="entry name" value="Glycine--tRNA ligase 2"/>
    <property type="match status" value="1"/>
</dbReference>
<dbReference type="Gene3D" id="3.30.930.10">
    <property type="entry name" value="Bira Bifunctional Protein, Domain 2"/>
    <property type="match status" value="1"/>
</dbReference>
<keyword evidence="8" id="KW-0067">ATP-binding</keyword>
<dbReference type="PRINTS" id="PR01043">
    <property type="entry name" value="TRNASYNTHGLY"/>
</dbReference>
<dbReference type="NCBIfam" id="NF003211">
    <property type="entry name" value="PRK04173.1"/>
    <property type="match status" value="1"/>
</dbReference>
<organism evidence="14 15">
    <name type="scientific">Rotaria socialis</name>
    <dbReference type="NCBI Taxonomy" id="392032"/>
    <lineage>
        <taxon>Eukaryota</taxon>
        <taxon>Metazoa</taxon>
        <taxon>Spiralia</taxon>
        <taxon>Gnathifera</taxon>
        <taxon>Rotifera</taxon>
        <taxon>Eurotatoria</taxon>
        <taxon>Bdelloidea</taxon>
        <taxon>Philodinida</taxon>
        <taxon>Philodinidae</taxon>
        <taxon>Rotaria</taxon>
    </lineage>
</organism>
<evidence type="ECO:0000256" key="12">
    <source>
        <dbReference type="SAM" id="MobiDB-lite"/>
    </source>
</evidence>
<dbReference type="GO" id="GO:0004820">
    <property type="term" value="F:glycine-tRNA ligase activity"/>
    <property type="evidence" value="ECO:0007669"/>
    <property type="project" value="UniProtKB-EC"/>
</dbReference>
<evidence type="ECO:0000256" key="2">
    <source>
        <dbReference type="ARBA" id="ARBA00008226"/>
    </source>
</evidence>
<dbReference type="Pfam" id="PF00587">
    <property type="entry name" value="tRNA-synt_2b"/>
    <property type="match status" value="1"/>
</dbReference>
<dbReference type="InterPro" id="IPR004154">
    <property type="entry name" value="Anticodon-bd"/>
</dbReference>
<evidence type="ECO:0000256" key="10">
    <source>
        <dbReference type="ARBA" id="ARBA00023146"/>
    </source>
</evidence>
<feature type="domain" description="Aminoacyl-transfer RNA synthetases class-II family profile" evidence="13">
    <location>
        <begin position="8"/>
        <end position="495"/>
    </location>
</feature>
<dbReference type="PROSITE" id="PS50862">
    <property type="entry name" value="AA_TRNA_LIGASE_II"/>
    <property type="match status" value="1"/>
</dbReference>
<gene>
    <name evidence="14" type="ORF">GRG538_LOCUS29072</name>
</gene>
<comment type="subunit">
    <text evidence="3">Homodimer.</text>
</comment>
<name>A0A818VFL9_9BILA</name>
<dbReference type="NCBIfam" id="TIGR00389">
    <property type="entry name" value="glyS_dimeric"/>
    <property type="match status" value="1"/>
</dbReference>
<evidence type="ECO:0000256" key="11">
    <source>
        <dbReference type="ARBA" id="ARBA00030057"/>
    </source>
</evidence>
<sequence length="975" mass="111665">MSEEKTIDRSEVENLLKRRFFYDQSFSIYGGVNGLYDYGPVGCAIKSNILNQWRRHFILEEQMLEIDCSILTPEVVLKASGHVDRFDDFMLKDTQTGECFRADHLIENHLEKLLEIKEISDEKKSEMKRILPQIGNMNAAGLDQLVKQYHIKAPNTNNDLSEPIAFNLMFSTTIGATGQVKGYFRPEAAQGMFVNFKRLLEFNQGRLPFAAAQIGNAFRNEISPRSGLLRVREFTVAEIEHFVDPMDKTHPKFETVADLEIQLYSANNQANGESTQLVRLGDAVRSNVINNETLAYFIGRIYLFFTKIGIDKTRIRFRQHMSNEMAHYASDCWDVECKISYGWIECGACADRSSYDLNQHIRFSGQRLTATRQLSTAKTILVSEKKINSKAIGQSFREDASKVMQYLQNLSEHDARSLHEKLQQAHEKIAIDDKEFIVTTAMFTVETTENIVQVEEFIPCVIEPTFGIGRILYTMLEHNFKVRSQDEQRKYFTLPPSIAPYKCAILPLSGNAEFKPFTKQISDLLTQAGISYKVDTSSSCIGKRYARCDEIAIPFAVTVDFDTSLQPPSIAFRELNSMKQIRVPIDEIVSVVQRLSTEQTTWTKISTMYPMFTEQQNRKVENEEKTVNRTLSETNKCKKVDEQGMALRFHRKRERRNALSDLSATSTNSSTAYHQHHNQLVDRIRQLEEEVVVPDFNRPQRSPVYSPFTPVTPCSNSSSYGLSTYPSSMNFPMNLISPNGPVPTQSNGLSTKILERAHEIPERFWINWQEKQMQNRIEQLESIKDKLTISNEPQKKRVNQLRRQCHVTPPQTASFTRMSSATTDSEASSPVTNNRSLFSFDQRSINKVNENNRNRLKTSLPMKQNSQSTLDRSRLTIFLPHSYTHLPEKTTIANKNARSITKSSAEKTNDIKQNSIQRIPSTNSVEDIAQIDTEFNLTLLVRENRDQTNPLLYSKMILNRTVEFQSLSSKKNPSK</sequence>
<dbReference type="AlphaFoldDB" id="A0A818VFL9"/>
<dbReference type="EC" id="6.1.1.14" evidence="4"/>
<dbReference type="CDD" id="cd00858">
    <property type="entry name" value="GlyRS_anticodon"/>
    <property type="match status" value="1"/>
</dbReference>
<evidence type="ECO:0000256" key="6">
    <source>
        <dbReference type="ARBA" id="ARBA00022598"/>
    </source>
</evidence>
<evidence type="ECO:0000256" key="1">
    <source>
        <dbReference type="ARBA" id="ARBA00004496"/>
    </source>
</evidence>
<dbReference type="GO" id="GO:0005739">
    <property type="term" value="C:mitochondrion"/>
    <property type="evidence" value="ECO:0007669"/>
    <property type="project" value="TreeGrafter"/>
</dbReference>
<dbReference type="InterPro" id="IPR006195">
    <property type="entry name" value="aa-tRNA-synth_II"/>
</dbReference>
<comment type="subcellular location">
    <subcellularLocation>
        <location evidence="1">Cytoplasm</location>
    </subcellularLocation>
</comment>
<dbReference type="GO" id="GO:0005524">
    <property type="term" value="F:ATP binding"/>
    <property type="evidence" value="ECO:0007669"/>
    <property type="project" value="UniProtKB-KW"/>
</dbReference>
<dbReference type="Gene3D" id="3.30.40.230">
    <property type="match status" value="1"/>
</dbReference>
<dbReference type="InterPro" id="IPR002315">
    <property type="entry name" value="tRNA-synt_gly"/>
</dbReference>
<keyword evidence="10" id="KW-0030">Aminoacyl-tRNA synthetase</keyword>
<evidence type="ECO:0000259" key="13">
    <source>
        <dbReference type="PROSITE" id="PS50862"/>
    </source>
</evidence>
<comment type="caution">
    <text evidence="14">The sequence shown here is derived from an EMBL/GenBank/DDBJ whole genome shotgun (WGS) entry which is preliminary data.</text>
</comment>
<protein>
    <recommendedName>
        <fullName evidence="4">glycine--tRNA ligase</fullName>
        <ecNumber evidence="4">6.1.1.14</ecNumber>
    </recommendedName>
    <alternativeName>
        <fullName evidence="11">Diadenosine tetraphosphate synthetase</fullName>
    </alternativeName>
</protein>
<keyword evidence="5" id="KW-0963">Cytoplasm</keyword>
<dbReference type="GO" id="GO:0070150">
    <property type="term" value="P:mitochondrial glycyl-tRNA aminoacylation"/>
    <property type="evidence" value="ECO:0007669"/>
    <property type="project" value="TreeGrafter"/>
</dbReference>
<keyword evidence="6" id="KW-0436">Ligase</keyword>
<dbReference type="InterPro" id="IPR036621">
    <property type="entry name" value="Anticodon-bd_dom_sf"/>
</dbReference>
<dbReference type="InterPro" id="IPR027031">
    <property type="entry name" value="Gly-tRNA_synthase/POLG2"/>
</dbReference>
<evidence type="ECO:0000313" key="15">
    <source>
        <dbReference type="Proteomes" id="UP000663872"/>
    </source>
</evidence>
<dbReference type="CDD" id="cd00774">
    <property type="entry name" value="GlyRS-like_core"/>
    <property type="match status" value="1"/>
</dbReference>
<evidence type="ECO:0000256" key="7">
    <source>
        <dbReference type="ARBA" id="ARBA00022741"/>
    </source>
</evidence>
<evidence type="ECO:0000313" key="14">
    <source>
        <dbReference type="EMBL" id="CAF3712067.1"/>
    </source>
</evidence>
<dbReference type="InterPro" id="IPR002314">
    <property type="entry name" value="aa-tRNA-synt_IIb"/>
</dbReference>
<dbReference type="FunFam" id="3.30.930.10:FF:000010">
    <property type="entry name" value="Glycyl-tRNA synthetase 1"/>
    <property type="match status" value="1"/>
</dbReference>
<dbReference type="Pfam" id="PF03129">
    <property type="entry name" value="HGTP_anticodon"/>
    <property type="match status" value="1"/>
</dbReference>
<dbReference type="SUPFAM" id="SSF55681">
    <property type="entry name" value="Class II aaRS and biotin synthetases"/>
    <property type="match status" value="1"/>
</dbReference>
<feature type="region of interest" description="Disordered" evidence="12">
    <location>
        <begin position="811"/>
        <end position="834"/>
    </location>
</feature>
<dbReference type="InterPro" id="IPR033731">
    <property type="entry name" value="GlyRS-like_core"/>
</dbReference>
<evidence type="ECO:0000256" key="9">
    <source>
        <dbReference type="ARBA" id="ARBA00022917"/>
    </source>
</evidence>
<dbReference type="EMBL" id="CAJNYT010005079">
    <property type="protein sequence ID" value="CAF3712067.1"/>
    <property type="molecule type" value="Genomic_DNA"/>
</dbReference>
<comment type="similarity">
    <text evidence="2">Belongs to the class-II aminoacyl-tRNA synthetase family.</text>
</comment>
<evidence type="ECO:0000256" key="3">
    <source>
        <dbReference type="ARBA" id="ARBA00011738"/>
    </source>
</evidence>
<evidence type="ECO:0000256" key="4">
    <source>
        <dbReference type="ARBA" id="ARBA00012829"/>
    </source>
</evidence>
<dbReference type="PANTHER" id="PTHR10745">
    <property type="entry name" value="GLYCYL-TRNA SYNTHETASE/DNA POLYMERASE SUBUNIT GAMMA-2"/>
    <property type="match status" value="1"/>
</dbReference>
<reference evidence="14" key="1">
    <citation type="submission" date="2021-02" db="EMBL/GenBank/DDBJ databases">
        <authorList>
            <person name="Nowell W R."/>
        </authorList>
    </citation>
    <scope>NUCLEOTIDE SEQUENCE</scope>
</reference>
<accession>A0A818VFL9</accession>